<dbReference type="Proteomes" id="UP000325081">
    <property type="component" value="Unassembled WGS sequence"/>
</dbReference>
<dbReference type="GO" id="GO:0016740">
    <property type="term" value="F:transferase activity"/>
    <property type="evidence" value="ECO:0007669"/>
    <property type="project" value="UniProtKB-KW"/>
</dbReference>
<keyword evidence="3" id="KW-1185">Reference proteome</keyword>
<feature type="non-terminal residue" evidence="2">
    <location>
        <position position="119"/>
    </location>
</feature>
<name>A0A5A7Q377_STRAF</name>
<proteinExistence type="predicted"/>
<comment type="caution">
    <text evidence="2">The sequence shown here is derived from an EMBL/GenBank/DDBJ whole genome shotgun (WGS) entry which is preliminary data.</text>
</comment>
<sequence>CFYTTFFVDPKITLGALKSNFVFVFLYGLPAMATRVAINRKHAYTSNGTRMASYTDSKPKLDLGESIDKWAIVVPLVTWYAIFTYLAKYRLFLFEITPMEKRVGIKLAVDYLFRNEGAS</sequence>
<feature type="transmembrane region" description="Helical" evidence="1">
    <location>
        <begin position="21"/>
        <end position="38"/>
    </location>
</feature>
<evidence type="ECO:0000313" key="2">
    <source>
        <dbReference type="EMBL" id="GER38787.1"/>
    </source>
</evidence>
<dbReference type="EMBL" id="BKCP01005516">
    <property type="protein sequence ID" value="GER38787.1"/>
    <property type="molecule type" value="Genomic_DNA"/>
</dbReference>
<dbReference type="AlphaFoldDB" id="A0A5A7Q377"/>
<feature type="non-terminal residue" evidence="2">
    <location>
        <position position="1"/>
    </location>
</feature>
<keyword evidence="1" id="KW-0472">Membrane</keyword>
<keyword evidence="1" id="KW-0812">Transmembrane</keyword>
<evidence type="ECO:0000313" key="3">
    <source>
        <dbReference type="Proteomes" id="UP000325081"/>
    </source>
</evidence>
<organism evidence="2 3">
    <name type="scientific">Striga asiatica</name>
    <name type="common">Asiatic witchweed</name>
    <name type="synonym">Buchnera asiatica</name>
    <dbReference type="NCBI Taxonomy" id="4170"/>
    <lineage>
        <taxon>Eukaryota</taxon>
        <taxon>Viridiplantae</taxon>
        <taxon>Streptophyta</taxon>
        <taxon>Embryophyta</taxon>
        <taxon>Tracheophyta</taxon>
        <taxon>Spermatophyta</taxon>
        <taxon>Magnoliopsida</taxon>
        <taxon>eudicotyledons</taxon>
        <taxon>Gunneridae</taxon>
        <taxon>Pentapetalae</taxon>
        <taxon>asterids</taxon>
        <taxon>lamiids</taxon>
        <taxon>Lamiales</taxon>
        <taxon>Orobanchaceae</taxon>
        <taxon>Buchnereae</taxon>
        <taxon>Striga</taxon>
    </lineage>
</organism>
<keyword evidence="1" id="KW-1133">Transmembrane helix</keyword>
<accession>A0A5A7Q377</accession>
<keyword evidence="2" id="KW-0808">Transferase</keyword>
<feature type="transmembrane region" description="Helical" evidence="1">
    <location>
        <begin position="70"/>
        <end position="92"/>
    </location>
</feature>
<protein>
    <submittedName>
        <fullName evidence="2">UDP-Glycosyltransferase superfamily protein</fullName>
    </submittedName>
</protein>
<evidence type="ECO:0000256" key="1">
    <source>
        <dbReference type="SAM" id="Phobius"/>
    </source>
</evidence>
<gene>
    <name evidence="2" type="ORF">STAS_15318</name>
</gene>
<reference evidence="3" key="1">
    <citation type="journal article" date="2019" name="Curr. Biol.">
        <title>Genome Sequence of Striga asiatica Provides Insight into the Evolution of Plant Parasitism.</title>
        <authorList>
            <person name="Yoshida S."/>
            <person name="Kim S."/>
            <person name="Wafula E.K."/>
            <person name="Tanskanen J."/>
            <person name="Kim Y.M."/>
            <person name="Honaas L."/>
            <person name="Yang Z."/>
            <person name="Spallek T."/>
            <person name="Conn C.E."/>
            <person name="Ichihashi Y."/>
            <person name="Cheong K."/>
            <person name="Cui S."/>
            <person name="Der J.P."/>
            <person name="Gundlach H."/>
            <person name="Jiao Y."/>
            <person name="Hori C."/>
            <person name="Ishida J.K."/>
            <person name="Kasahara H."/>
            <person name="Kiba T."/>
            <person name="Kim M.S."/>
            <person name="Koo N."/>
            <person name="Laohavisit A."/>
            <person name="Lee Y.H."/>
            <person name="Lumba S."/>
            <person name="McCourt P."/>
            <person name="Mortimer J.C."/>
            <person name="Mutuku J.M."/>
            <person name="Nomura T."/>
            <person name="Sasaki-Sekimoto Y."/>
            <person name="Seto Y."/>
            <person name="Wang Y."/>
            <person name="Wakatake T."/>
            <person name="Sakakibara H."/>
            <person name="Demura T."/>
            <person name="Yamaguchi S."/>
            <person name="Yoneyama K."/>
            <person name="Manabe R.I."/>
            <person name="Nelson D.C."/>
            <person name="Schulman A.H."/>
            <person name="Timko M.P."/>
            <person name="dePamphilis C.W."/>
            <person name="Choi D."/>
            <person name="Shirasu K."/>
        </authorList>
    </citation>
    <scope>NUCLEOTIDE SEQUENCE [LARGE SCALE GENOMIC DNA]</scope>
    <source>
        <strain evidence="3">cv. UVA1</strain>
    </source>
</reference>